<dbReference type="Proteomes" id="UP001303115">
    <property type="component" value="Unassembled WGS sequence"/>
</dbReference>
<gene>
    <name evidence="1" type="ORF">C8A01DRAFT_19321</name>
</gene>
<protein>
    <submittedName>
        <fullName evidence="1">Uncharacterized protein</fullName>
    </submittedName>
</protein>
<organism evidence="1 2">
    <name type="scientific">Parachaetomium inaequale</name>
    <dbReference type="NCBI Taxonomy" id="2588326"/>
    <lineage>
        <taxon>Eukaryota</taxon>
        <taxon>Fungi</taxon>
        <taxon>Dikarya</taxon>
        <taxon>Ascomycota</taxon>
        <taxon>Pezizomycotina</taxon>
        <taxon>Sordariomycetes</taxon>
        <taxon>Sordariomycetidae</taxon>
        <taxon>Sordariales</taxon>
        <taxon>Chaetomiaceae</taxon>
        <taxon>Parachaetomium</taxon>
    </lineage>
</organism>
<proteinExistence type="predicted"/>
<accession>A0AAN6SN46</accession>
<reference evidence="2" key="1">
    <citation type="journal article" date="2023" name="Mol. Phylogenet. Evol.">
        <title>Genome-scale phylogeny and comparative genomics of the fungal order Sordariales.</title>
        <authorList>
            <person name="Hensen N."/>
            <person name="Bonometti L."/>
            <person name="Westerberg I."/>
            <person name="Brannstrom I.O."/>
            <person name="Guillou S."/>
            <person name="Cros-Aarteil S."/>
            <person name="Calhoun S."/>
            <person name="Haridas S."/>
            <person name="Kuo A."/>
            <person name="Mondo S."/>
            <person name="Pangilinan J."/>
            <person name="Riley R."/>
            <person name="LaButti K."/>
            <person name="Andreopoulos B."/>
            <person name="Lipzen A."/>
            <person name="Chen C."/>
            <person name="Yan M."/>
            <person name="Daum C."/>
            <person name="Ng V."/>
            <person name="Clum A."/>
            <person name="Steindorff A."/>
            <person name="Ohm R.A."/>
            <person name="Martin F."/>
            <person name="Silar P."/>
            <person name="Natvig D.O."/>
            <person name="Lalanne C."/>
            <person name="Gautier V."/>
            <person name="Ament-Velasquez S.L."/>
            <person name="Kruys A."/>
            <person name="Hutchinson M.I."/>
            <person name="Powell A.J."/>
            <person name="Barry K."/>
            <person name="Miller A.N."/>
            <person name="Grigoriev I.V."/>
            <person name="Debuchy R."/>
            <person name="Gladieux P."/>
            <person name="Hiltunen Thoren M."/>
            <person name="Johannesson H."/>
        </authorList>
    </citation>
    <scope>NUCLEOTIDE SEQUENCE [LARGE SCALE GENOMIC DNA]</scope>
    <source>
        <strain evidence="2">CBS 284.82</strain>
    </source>
</reference>
<dbReference type="AlphaFoldDB" id="A0AAN6SN46"/>
<evidence type="ECO:0000313" key="1">
    <source>
        <dbReference type="EMBL" id="KAK4033779.1"/>
    </source>
</evidence>
<evidence type="ECO:0000313" key="2">
    <source>
        <dbReference type="Proteomes" id="UP001303115"/>
    </source>
</evidence>
<dbReference type="EMBL" id="MU854510">
    <property type="protein sequence ID" value="KAK4033779.1"/>
    <property type="molecule type" value="Genomic_DNA"/>
</dbReference>
<keyword evidence="2" id="KW-1185">Reference proteome</keyword>
<sequence>MPLASTLPTGSKPALPATTTNITRVILSNGYRAYHPKTETDKPAKPKKTVRFVKGHTTIPDPVALSEAGSDSEIGDDFDFLHDFSLEEAEGWVPVMVAEEDEGDDWMSLTGSWIRLGDVGDAKK</sequence>
<name>A0AAN6SN46_9PEZI</name>
<comment type="caution">
    <text evidence="1">The sequence shown here is derived from an EMBL/GenBank/DDBJ whole genome shotgun (WGS) entry which is preliminary data.</text>
</comment>